<dbReference type="InterPro" id="IPR023214">
    <property type="entry name" value="HAD_sf"/>
</dbReference>
<dbReference type="AlphaFoldDB" id="F8JTH5"/>
<reference evidence="2" key="1">
    <citation type="submission" date="2011-12" db="EMBL/GenBank/DDBJ databases">
        <title>Complete genome sequence of Streptomyces cattleya strain DSM 46488.</title>
        <authorList>
            <person name="Ou H.-Y."/>
            <person name="Li P."/>
            <person name="Zhao C."/>
            <person name="O'Hagan D."/>
            <person name="Deng Z."/>
        </authorList>
    </citation>
    <scope>NUCLEOTIDE SEQUENCE [LARGE SCALE GENOMIC DNA]</scope>
    <source>
        <strain evidence="2">ATCC 35852 / DSM 46488 / JCM 4925 / NBRC 14057 / NRRL 8057</strain>
    </source>
</reference>
<organism evidence="1 2">
    <name type="scientific">Streptantibioticus cattleyicolor (strain ATCC 35852 / DSM 46488 / JCM 4925 / NBRC 14057 / NRRL 8057)</name>
    <name type="common">Streptomyces cattleya</name>
    <dbReference type="NCBI Taxonomy" id="1003195"/>
    <lineage>
        <taxon>Bacteria</taxon>
        <taxon>Bacillati</taxon>
        <taxon>Actinomycetota</taxon>
        <taxon>Actinomycetes</taxon>
        <taxon>Kitasatosporales</taxon>
        <taxon>Streptomycetaceae</taxon>
        <taxon>Streptantibioticus</taxon>
    </lineage>
</organism>
<accession>F8JTH5</accession>
<dbReference type="InterPro" id="IPR036412">
    <property type="entry name" value="HAD-like_sf"/>
</dbReference>
<dbReference type="Gene3D" id="3.40.50.1000">
    <property type="entry name" value="HAD superfamily/HAD-like"/>
    <property type="match status" value="1"/>
</dbReference>
<dbReference type="Pfam" id="PF12710">
    <property type="entry name" value="HAD"/>
    <property type="match status" value="1"/>
</dbReference>
<dbReference type="HOGENOM" id="CLU_1314777_0_0_11"/>
<dbReference type="PATRIC" id="fig|1003195.11.peg.4649"/>
<accession>G8WZT3</accession>
<protein>
    <recommendedName>
        <fullName evidence="3">Hydrolase</fullName>
    </recommendedName>
</protein>
<dbReference type="RefSeq" id="WP_014143901.1">
    <property type="nucleotide sequence ID" value="NC_016111.1"/>
</dbReference>
<dbReference type="Proteomes" id="UP000007842">
    <property type="component" value="Chromosome"/>
</dbReference>
<dbReference type="NCBIfam" id="TIGR01488">
    <property type="entry name" value="HAD-SF-IB"/>
    <property type="match status" value="1"/>
</dbReference>
<name>F8JTH5_STREN</name>
<evidence type="ECO:0000313" key="1">
    <source>
        <dbReference type="EMBL" id="AEW95534.1"/>
    </source>
</evidence>
<dbReference type="SUPFAM" id="SSF56784">
    <property type="entry name" value="HAD-like"/>
    <property type="match status" value="1"/>
</dbReference>
<gene>
    <name evidence="1" type="ordered locus">SCATT_31630</name>
</gene>
<dbReference type="KEGG" id="sct:SCAT_3169"/>
<sequence length="209" mass="23008">MARLHLFDMDGTLLYGSSANVELARQLDLVADFEALDADFSGGLIDTVEYARQAYRMWRDLTANQVEMAFDAAPWLTGIREVWADIRARGEYCAVISLSPDFFVSRLMGWGAHAAFGGRFPELPFRGKPLDPAGLLDPAAKVRIADELCERYGLTRDDCVAYGDSSSDTALFKAVPVSVAVNGDRHVEALASFRYAGRDLRGAYELALD</sequence>
<keyword evidence="2" id="KW-1185">Reference proteome</keyword>
<dbReference type="eggNOG" id="COG0560">
    <property type="taxonomic scope" value="Bacteria"/>
</dbReference>
<evidence type="ECO:0000313" key="2">
    <source>
        <dbReference type="Proteomes" id="UP000007842"/>
    </source>
</evidence>
<evidence type="ECO:0008006" key="3">
    <source>
        <dbReference type="Google" id="ProtNLM"/>
    </source>
</evidence>
<dbReference type="STRING" id="1003195.SCATT_31630"/>
<dbReference type="EMBL" id="CP003219">
    <property type="protein sequence ID" value="AEW95534.1"/>
    <property type="molecule type" value="Genomic_DNA"/>
</dbReference>
<dbReference type="KEGG" id="scy:SCATT_31630"/>
<dbReference type="OrthoDB" id="3615082at2"/>
<proteinExistence type="predicted"/>